<proteinExistence type="predicted"/>
<evidence type="ECO:0008006" key="4">
    <source>
        <dbReference type="Google" id="ProtNLM"/>
    </source>
</evidence>
<dbReference type="PROSITE" id="PS00409">
    <property type="entry name" value="PROKAR_NTER_METHYL"/>
    <property type="match status" value="1"/>
</dbReference>
<comment type="caution">
    <text evidence="2">The sequence shown here is derived from an EMBL/GenBank/DDBJ whole genome shotgun (WGS) entry which is preliminary data.</text>
</comment>
<keyword evidence="1" id="KW-0472">Membrane</keyword>
<feature type="transmembrane region" description="Helical" evidence="1">
    <location>
        <begin position="12"/>
        <end position="36"/>
    </location>
</feature>
<dbReference type="InterPro" id="IPR012902">
    <property type="entry name" value="N_methyl_site"/>
</dbReference>
<reference evidence="3" key="1">
    <citation type="journal article" date="2019" name="Int. J. Syst. Evol. Microbiol.">
        <title>The Global Catalogue of Microorganisms (GCM) 10K type strain sequencing project: providing services to taxonomists for standard genome sequencing and annotation.</title>
        <authorList>
            <consortium name="The Broad Institute Genomics Platform"/>
            <consortium name="The Broad Institute Genome Sequencing Center for Infectious Disease"/>
            <person name="Wu L."/>
            <person name="Ma J."/>
        </authorList>
    </citation>
    <scope>NUCLEOTIDE SEQUENCE [LARGE SCALE GENOMIC DNA]</scope>
    <source>
        <strain evidence="3">JCM 18715</strain>
    </source>
</reference>
<protein>
    <recommendedName>
        <fullName evidence="4">Type II secretion system protein</fullName>
    </recommendedName>
</protein>
<evidence type="ECO:0000313" key="3">
    <source>
        <dbReference type="Proteomes" id="UP001500547"/>
    </source>
</evidence>
<sequence length="185" mass="19341">MGFSTQAGLTLIELIVFIVIISIGLLGVLGAMNFSVRNSTNPMLLKQQVAIAESLLEEISKKAFTWCDPDDAAVTTASSYAGCTTSQQTLGPTAGEDRYSQTVPFDNVGDYHGFTMTGIRSPVNSSSIISGLGSYSASVAITNAGTALGLADNTAALRIDVTVSLPGETSFTLTGYRLRYAPNGI</sequence>
<accession>A0ABP9R3N8</accession>
<dbReference type="RefSeq" id="WP_345534436.1">
    <property type="nucleotide sequence ID" value="NZ_BAABLD010000017.1"/>
</dbReference>
<dbReference type="Proteomes" id="UP001500547">
    <property type="component" value="Unassembled WGS sequence"/>
</dbReference>
<dbReference type="Pfam" id="PF07963">
    <property type="entry name" value="N_methyl"/>
    <property type="match status" value="1"/>
</dbReference>
<evidence type="ECO:0000256" key="1">
    <source>
        <dbReference type="SAM" id="Phobius"/>
    </source>
</evidence>
<name>A0ABP9R3N8_9RHOO</name>
<organism evidence="2 3">
    <name type="scientific">Viridibacterium curvum</name>
    <dbReference type="NCBI Taxonomy" id="1101404"/>
    <lineage>
        <taxon>Bacteria</taxon>
        <taxon>Pseudomonadati</taxon>
        <taxon>Pseudomonadota</taxon>
        <taxon>Betaproteobacteria</taxon>
        <taxon>Rhodocyclales</taxon>
        <taxon>Rhodocyclaceae</taxon>
        <taxon>Viridibacterium</taxon>
    </lineage>
</organism>
<evidence type="ECO:0000313" key="2">
    <source>
        <dbReference type="EMBL" id="GAA5171149.1"/>
    </source>
</evidence>
<keyword evidence="1" id="KW-0812">Transmembrane</keyword>
<dbReference type="EMBL" id="BAABLD010000017">
    <property type="protein sequence ID" value="GAA5171149.1"/>
    <property type="molecule type" value="Genomic_DNA"/>
</dbReference>
<keyword evidence="3" id="KW-1185">Reference proteome</keyword>
<gene>
    <name evidence="2" type="ORF">GCM10025770_35310</name>
</gene>
<keyword evidence="1" id="KW-1133">Transmembrane helix</keyword>